<reference evidence="11" key="1">
    <citation type="submission" date="2020-12" db="EMBL/GenBank/DDBJ databases">
        <authorList>
            <person name="Huq M.A."/>
        </authorList>
    </citation>
    <scope>NUCLEOTIDE SEQUENCE</scope>
    <source>
        <strain evidence="11">MAHUQ-46</strain>
    </source>
</reference>
<evidence type="ECO:0000256" key="3">
    <source>
        <dbReference type="ARBA" id="ARBA00022448"/>
    </source>
</evidence>
<organism evidence="11 12">
    <name type="scientific">Paenibacillus roseus</name>
    <dbReference type="NCBI Taxonomy" id="2798579"/>
    <lineage>
        <taxon>Bacteria</taxon>
        <taxon>Bacillati</taxon>
        <taxon>Bacillota</taxon>
        <taxon>Bacilli</taxon>
        <taxon>Bacillales</taxon>
        <taxon>Paenibacillaceae</taxon>
        <taxon>Paenibacillus</taxon>
    </lineage>
</organism>
<dbReference type="PANTHER" id="PTHR43773:SF1">
    <property type="entry name" value="MAGNESIUM TRANSPORTER MGTE"/>
    <property type="match status" value="1"/>
</dbReference>
<dbReference type="InterPro" id="IPR000644">
    <property type="entry name" value="CBS_dom"/>
</dbReference>
<keyword evidence="9" id="KW-0479">Metal-binding</keyword>
<dbReference type="PANTHER" id="PTHR43773">
    <property type="entry name" value="MAGNESIUM TRANSPORTER MGTE"/>
    <property type="match status" value="1"/>
</dbReference>
<feature type="transmembrane region" description="Helical" evidence="9">
    <location>
        <begin position="282"/>
        <end position="302"/>
    </location>
</feature>
<dbReference type="InterPro" id="IPR006669">
    <property type="entry name" value="MgtE_transporter"/>
</dbReference>
<sequence length="448" mass="50006">MTEEQLQKEMRRLLEGAHSEELEILLQELQPYDVASLFTELTDPLKEKLIAALDPIMLTDLVEELDNEQQYEVFQRLGPARTVEIMDRMDNDDLAQFLGSLSEEDSFRFLSSMKQSESAAVRQLMNYPPETAGRIMNNRYVWIPQHYTVSEAIAKIRDFAEISEAISYLYVIDSNKKLLGVVSYRDLILAMPEHKINEIMYTRVISVAVDTDQEKVADVIRNYDFLAVPVVDHQDRLVGIVTVDDIIDVVILEANEDIQKLSGSGRDIDFNTRASVAAFRRLPWLVLLLLIGLVSGSIISQFEEVLGKVVALAYFMPMIAGMTGNTGTQSLAVVVRGLINNELTAREVLHLIRRELLVGLIIGLTCGILVTLIAFIWQGSLMLGLVVGLSLILTLIIGTMAGTIIPLLLNKFKVDPAVASGPLITTLNDVLSLFIYFGIASIFLTYLL</sequence>
<evidence type="ECO:0000256" key="6">
    <source>
        <dbReference type="ARBA" id="ARBA00022989"/>
    </source>
</evidence>
<comment type="subunit">
    <text evidence="9">Homodimer.</text>
</comment>
<dbReference type="Pfam" id="PF00571">
    <property type="entry name" value="CBS"/>
    <property type="match status" value="2"/>
</dbReference>
<evidence type="ECO:0000256" key="2">
    <source>
        <dbReference type="ARBA" id="ARBA00009749"/>
    </source>
</evidence>
<dbReference type="InterPro" id="IPR036739">
    <property type="entry name" value="SLC41_membr_dom_sf"/>
</dbReference>
<dbReference type="InterPro" id="IPR046342">
    <property type="entry name" value="CBS_dom_sf"/>
</dbReference>
<keyword evidence="3 9" id="KW-0813">Transport</keyword>
<keyword evidence="5 9" id="KW-0460">Magnesium</keyword>
<feature type="domain" description="CBS" evidence="10">
    <location>
        <begin position="136"/>
        <end position="199"/>
    </location>
</feature>
<evidence type="ECO:0000256" key="5">
    <source>
        <dbReference type="ARBA" id="ARBA00022842"/>
    </source>
</evidence>
<gene>
    <name evidence="11" type="primary">mgtE</name>
    <name evidence="11" type="ORF">JFN88_04530</name>
</gene>
<dbReference type="EMBL" id="JAELUP010000012">
    <property type="protein sequence ID" value="MBJ6360586.1"/>
    <property type="molecule type" value="Genomic_DNA"/>
</dbReference>
<dbReference type="PROSITE" id="PS51371">
    <property type="entry name" value="CBS"/>
    <property type="match status" value="2"/>
</dbReference>
<comment type="function">
    <text evidence="9">Acts as a magnesium transporter.</text>
</comment>
<dbReference type="SMART" id="SM00116">
    <property type="entry name" value="CBS"/>
    <property type="match status" value="2"/>
</dbReference>
<dbReference type="Pfam" id="PF03448">
    <property type="entry name" value="MgtE_N"/>
    <property type="match status" value="1"/>
</dbReference>
<evidence type="ECO:0000256" key="4">
    <source>
        <dbReference type="ARBA" id="ARBA00022692"/>
    </source>
</evidence>
<dbReference type="Gene3D" id="1.10.357.20">
    <property type="entry name" value="SLC41 divalent cation transporters, integral membrane domain"/>
    <property type="match status" value="1"/>
</dbReference>
<evidence type="ECO:0000259" key="10">
    <source>
        <dbReference type="PROSITE" id="PS51371"/>
    </source>
</evidence>
<dbReference type="AlphaFoldDB" id="A0A934IWH6"/>
<evidence type="ECO:0000313" key="11">
    <source>
        <dbReference type="EMBL" id="MBJ6360586.1"/>
    </source>
</evidence>
<dbReference type="Gene3D" id="3.10.580.10">
    <property type="entry name" value="CBS-domain"/>
    <property type="match status" value="1"/>
</dbReference>
<feature type="domain" description="CBS" evidence="10">
    <location>
        <begin position="200"/>
        <end position="258"/>
    </location>
</feature>
<feature type="transmembrane region" description="Helical" evidence="9">
    <location>
        <begin position="314"/>
        <end position="335"/>
    </location>
</feature>
<keyword evidence="6 9" id="KW-1133">Transmembrane helix</keyword>
<evidence type="ECO:0000256" key="1">
    <source>
        <dbReference type="ARBA" id="ARBA00004141"/>
    </source>
</evidence>
<evidence type="ECO:0000256" key="7">
    <source>
        <dbReference type="ARBA" id="ARBA00023136"/>
    </source>
</evidence>
<dbReference type="SUPFAM" id="SSF161093">
    <property type="entry name" value="MgtE membrane domain-like"/>
    <property type="match status" value="1"/>
</dbReference>
<keyword evidence="4 9" id="KW-0812">Transmembrane</keyword>
<dbReference type="NCBIfam" id="TIGR00400">
    <property type="entry name" value="mgtE"/>
    <property type="match status" value="1"/>
</dbReference>
<keyword evidence="12" id="KW-1185">Reference proteome</keyword>
<dbReference type="GO" id="GO:0015095">
    <property type="term" value="F:magnesium ion transmembrane transporter activity"/>
    <property type="evidence" value="ECO:0007669"/>
    <property type="project" value="UniProtKB-UniRule"/>
</dbReference>
<dbReference type="SUPFAM" id="SSF158791">
    <property type="entry name" value="MgtE N-terminal domain-like"/>
    <property type="match status" value="1"/>
</dbReference>
<evidence type="ECO:0000256" key="9">
    <source>
        <dbReference type="RuleBase" id="RU362011"/>
    </source>
</evidence>
<accession>A0A934IWH6</accession>
<name>A0A934IWH6_9BACL</name>
<dbReference type="GO" id="GO:0005886">
    <property type="term" value="C:plasma membrane"/>
    <property type="evidence" value="ECO:0007669"/>
    <property type="project" value="UniProtKB-SubCell"/>
</dbReference>
<dbReference type="SMART" id="SM00924">
    <property type="entry name" value="MgtE_N"/>
    <property type="match status" value="1"/>
</dbReference>
<dbReference type="Pfam" id="PF01769">
    <property type="entry name" value="MgtE"/>
    <property type="match status" value="1"/>
</dbReference>
<evidence type="ECO:0000256" key="8">
    <source>
        <dbReference type="PROSITE-ProRule" id="PRU00703"/>
    </source>
</evidence>
<dbReference type="GO" id="GO:0046872">
    <property type="term" value="F:metal ion binding"/>
    <property type="evidence" value="ECO:0007669"/>
    <property type="project" value="UniProtKB-KW"/>
</dbReference>
<dbReference type="Gene3D" id="1.25.60.10">
    <property type="entry name" value="MgtE N-terminal domain-like"/>
    <property type="match status" value="1"/>
</dbReference>
<keyword evidence="9" id="KW-1003">Cell membrane</keyword>
<feature type="transmembrane region" description="Helical" evidence="9">
    <location>
        <begin position="430"/>
        <end position="447"/>
    </location>
</feature>
<dbReference type="CDD" id="cd04606">
    <property type="entry name" value="CBS_pair_Mg_transporter"/>
    <property type="match status" value="1"/>
</dbReference>
<feature type="transmembrane region" description="Helical" evidence="9">
    <location>
        <begin position="356"/>
        <end position="377"/>
    </location>
</feature>
<feature type="transmembrane region" description="Helical" evidence="9">
    <location>
        <begin position="383"/>
        <end position="409"/>
    </location>
</feature>
<proteinExistence type="inferred from homology"/>
<dbReference type="Proteomes" id="UP000640274">
    <property type="component" value="Unassembled WGS sequence"/>
</dbReference>
<dbReference type="InterPro" id="IPR006667">
    <property type="entry name" value="SLC41_membr_dom"/>
</dbReference>
<dbReference type="InterPro" id="IPR006668">
    <property type="entry name" value="Mg_transptr_MgtE_intracell_dom"/>
</dbReference>
<dbReference type="SUPFAM" id="SSF54631">
    <property type="entry name" value="CBS-domain pair"/>
    <property type="match status" value="1"/>
</dbReference>
<keyword evidence="8" id="KW-0129">CBS domain</keyword>
<comment type="subcellular location">
    <subcellularLocation>
        <location evidence="9">Cell membrane</location>
        <topology evidence="9">Multi-pass membrane protein</topology>
    </subcellularLocation>
    <subcellularLocation>
        <location evidence="1">Membrane</location>
        <topology evidence="1">Multi-pass membrane protein</topology>
    </subcellularLocation>
</comment>
<keyword evidence="7 9" id="KW-0472">Membrane</keyword>
<comment type="caution">
    <text evidence="11">The sequence shown here is derived from an EMBL/GenBank/DDBJ whole genome shotgun (WGS) entry which is preliminary data.</text>
</comment>
<dbReference type="InterPro" id="IPR038076">
    <property type="entry name" value="MgtE_N_sf"/>
</dbReference>
<protein>
    <recommendedName>
        <fullName evidence="9">Magnesium transporter MgtE</fullName>
    </recommendedName>
</protein>
<comment type="similarity">
    <text evidence="2 9">Belongs to the SLC41A transporter family.</text>
</comment>
<evidence type="ECO:0000313" key="12">
    <source>
        <dbReference type="Proteomes" id="UP000640274"/>
    </source>
</evidence>